<evidence type="ECO:0000256" key="1">
    <source>
        <dbReference type="SAM" id="Phobius"/>
    </source>
</evidence>
<keyword evidence="1" id="KW-0812">Transmembrane</keyword>
<evidence type="ECO:0000313" key="2">
    <source>
        <dbReference type="EMBL" id="EJW94641.1"/>
    </source>
</evidence>
<comment type="caution">
    <text evidence="2">The sequence shown here is derived from an EMBL/GenBank/DDBJ whole genome shotgun (WGS) entry which is preliminary data.</text>
</comment>
<gene>
    <name evidence="2" type="ORF">EVA_17251</name>
</gene>
<keyword evidence="1" id="KW-0472">Membrane</keyword>
<feature type="transmembrane region" description="Helical" evidence="1">
    <location>
        <begin position="16"/>
        <end position="34"/>
    </location>
</feature>
<dbReference type="AlphaFoldDB" id="J9FID1"/>
<organism evidence="2">
    <name type="scientific">gut metagenome</name>
    <dbReference type="NCBI Taxonomy" id="749906"/>
    <lineage>
        <taxon>unclassified sequences</taxon>
        <taxon>metagenomes</taxon>
        <taxon>organismal metagenomes</taxon>
    </lineage>
</organism>
<proteinExistence type="predicted"/>
<sequence>MNHYTTSHLYYRKRTSFFQGYLTAFLHLYFISSLSRL</sequence>
<keyword evidence="1" id="KW-1133">Transmembrane helix</keyword>
<protein>
    <submittedName>
        <fullName evidence="2">Uncharacterized protein</fullName>
    </submittedName>
</protein>
<name>J9FID1_9ZZZZ</name>
<reference evidence="2" key="1">
    <citation type="journal article" date="2012" name="PLoS ONE">
        <title>Gene sets for utilization of primary and secondary nutrition supplies in the distal gut of endangered iberian lynx.</title>
        <authorList>
            <person name="Alcaide M."/>
            <person name="Messina E."/>
            <person name="Richter M."/>
            <person name="Bargiela R."/>
            <person name="Peplies J."/>
            <person name="Huws S.A."/>
            <person name="Newbold C.J."/>
            <person name="Golyshin P.N."/>
            <person name="Simon M.A."/>
            <person name="Lopez G."/>
            <person name="Yakimov M.M."/>
            <person name="Ferrer M."/>
        </authorList>
    </citation>
    <scope>NUCLEOTIDE SEQUENCE</scope>
</reference>
<accession>J9FID1</accession>
<dbReference type="EMBL" id="AMCI01006255">
    <property type="protein sequence ID" value="EJW94641.1"/>
    <property type="molecule type" value="Genomic_DNA"/>
</dbReference>